<feature type="domain" description="WDR19 first beta-propeller" evidence="13">
    <location>
        <begin position="20"/>
        <end position="341"/>
    </location>
</feature>
<dbReference type="Gene3D" id="1.25.40.10">
    <property type="entry name" value="Tetratricopeptide repeat domain"/>
    <property type="match status" value="1"/>
</dbReference>
<protein>
    <submittedName>
        <fullName evidence="15">CSON014358 protein</fullName>
    </submittedName>
</protein>
<dbReference type="InterPro" id="IPR011990">
    <property type="entry name" value="TPR-like_helical_dom_sf"/>
</dbReference>
<feature type="domain" description="IF140/IFT172/WDR19 TPR" evidence="14">
    <location>
        <begin position="893"/>
        <end position="1059"/>
    </location>
</feature>
<evidence type="ECO:0000256" key="1">
    <source>
        <dbReference type="ARBA" id="ARBA00004120"/>
    </source>
</evidence>
<dbReference type="InterPro" id="IPR039468">
    <property type="entry name" value="WDR19_WD40_rpt"/>
</dbReference>
<dbReference type="SUPFAM" id="SSF69322">
    <property type="entry name" value="Tricorn protease domain 2"/>
    <property type="match status" value="1"/>
</dbReference>
<dbReference type="Gene3D" id="1.25.40.470">
    <property type="match status" value="1"/>
</dbReference>
<evidence type="ECO:0000256" key="6">
    <source>
        <dbReference type="ARBA" id="ARBA00022803"/>
    </source>
</evidence>
<dbReference type="VEuPathDB" id="VectorBase:CSON014358"/>
<evidence type="ECO:0000256" key="9">
    <source>
        <dbReference type="ARBA" id="ARBA00023273"/>
    </source>
</evidence>
<evidence type="ECO:0000313" key="15">
    <source>
        <dbReference type="EMBL" id="SSX27286.1"/>
    </source>
</evidence>
<dbReference type="GO" id="GO:0060271">
    <property type="term" value="P:cilium assembly"/>
    <property type="evidence" value="ECO:0007669"/>
    <property type="project" value="TreeGrafter"/>
</dbReference>
<keyword evidence="3" id="KW-0853">WD repeat</keyword>
<evidence type="ECO:0000256" key="2">
    <source>
        <dbReference type="ARBA" id="ARBA00022490"/>
    </source>
</evidence>
<evidence type="ECO:0000256" key="4">
    <source>
        <dbReference type="ARBA" id="ARBA00022737"/>
    </source>
</evidence>
<dbReference type="PANTHER" id="PTHR14920:SF0">
    <property type="entry name" value="WD REPEAT DOMAIN 19"/>
    <property type="match status" value="1"/>
</dbReference>
<dbReference type="FunFam" id="2.130.10.10:FF:000242">
    <property type="entry name" value="WD repeat domain 19, isoform CRA_a"/>
    <property type="match status" value="1"/>
</dbReference>
<evidence type="ECO:0000256" key="8">
    <source>
        <dbReference type="ARBA" id="ARBA00023212"/>
    </source>
</evidence>
<evidence type="ECO:0000256" key="5">
    <source>
        <dbReference type="ARBA" id="ARBA00022794"/>
    </source>
</evidence>
<evidence type="ECO:0000259" key="11">
    <source>
        <dbReference type="Pfam" id="PF15911"/>
    </source>
</evidence>
<dbReference type="InterPro" id="IPR056170">
    <property type="entry name" value="Znf_IFT121-like"/>
</dbReference>
<evidence type="ECO:0000259" key="13">
    <source>
        <dbReference type="Pfam" id="PF23389"/>
    </source>
</evidence>
<dbReference type="PANTHER" id="PTHR14920">
    <property type="entry name" value="OSMOTIC AVOIDANCE ABNORMAL PROTEIN 1/WD REPEAT MEMBRANE PROTEIN"/>
    <property type="match status" value="1"/>
</dbReference>
<keyword evidence="7" id="KW-0969">Cilium</keyword>
<feature type="domain" description="IFT121-like zinc finger" evidence="12">
    <location>
        <begin position="1292"/>
        <end position="1338"/>
    </location>
</feature>
<dbReference type="InterPro" id="IPR019734">
    <property type="entry name" value="TPR_rpt"/>
</dbReference>
<keyword evidence="9" id="KW-0966">Cell projection</keyword>
<dbReference type="InterPro" id="IPR057855">
    <property type="entry name" value="Beta-prop_WDR19_1st"/>
</dbReference>
<keyword evidence="2" id="KW-0963">Cytoplasm</keyword>
<dbReference type="InterPro" id="IPR056168">
    <property type="entry name" value="TPR_IF140/IFT172/WDR19"/>
</dbReference>
<feature type="repeat" description="TPR" evidence="10">
    <location>
        <begin position="774"/>
        <end position="807"/>
    </location>
</feature>
<evidence type="ECO:0000256" key="10">
    <source>
        <dbReference type="PROSITE-ProRule" id="PRU00339"/>
    </source>
</evidence>
<gene>
    <name evidence="15" type="primary">CSON014358</name>
</gene>
<dbReference type="Gene3D" id="2.130.10.10">
    <property type="entry name" value="YVTN repeat-like/Quinoprotein amine dehydrogenase"/>
    <property type="match status" value="3"/>
</dbReference>
<evidence type="ECO:0000259" key="12">
    <source>
        <dbReference type="Pfam" id="PF23145"/>
    </source>
</evidence>
<dbReference type="SMART" id="SM00320">
    <property type="entry name" value="WD40"/>
    <property type="match status" value="6"/>
</dbReference>
<proteinExistence type="predicted"/>
<dbReference type="Pfam" id="PF15911">
    <property type="entry name" value="Beta-prop_WDR19_2nd"/>
    <property type="match status" value="1"/>
</dbReference>
<dbReference type="OMA" id="NDMLTHT"/>
<organism evidence="15">
    <name type="scientific">Culicoides sonorensis</name>
    <name type="common">Biting midge</name>
    <dbReference type="NCBI Taxonomy" id="179676"/>
    <lineage>
        <taxon>Eukaryota</taxon>
        <taxon>Metazoa</taxon>
        <taxon>Ecdysozoa</taxon>
        <taxon>Arthropoda</taxon>
        <taxon>Hexapoda</taxon>
        <taxon>Insecta</taxon>
        <taxon>Pterygota</taxon>
        <taxon>Neoptera</taxon>
        <taxon>Endopterygota</taxon>
        <taxon>Diptera</taxon>
        <taxon>Nematocera</taxon>
        <taxon>Chironomoidea</taxon>
        <taxon>Ceratopogonidae</taxon>
        <taxon>Ceratopogoninae</taxon>
        <taxon>Culicoides</taxon>
        <taxon>Monoculicoides</taxon>
    </lineage>
</organism>
<dbReference type="GO" id="GO:0030991">
    <property type="term" value="C:intraciliary transport particle A"/>
    <property type="evidence" value="ECO:0007669"/>
    <property type="project" value="TreeGrafter"/>
</dbReference>
<dbReference type="Pfam" id="PF23145">
    <property type="entry name" value="Zf_2nd_IFT121"/>
    <property type="match status" value="1"/>
</dbReference>
<evidence type="ECO:0000256" key="3">
    <source>
        <dbReference type="ARBA" id="ARBA00022574"/>
    </source>
</evidence>
<feature type="domain" description="WDR19 WD40 repeat" evidence="11">
    <location>
        <begin position="361"/>
        <end position="640"/>
    </location>
</feature>
<dbReference type="InterPro" id="IPR001680">
    <property type="entry name" value="WD40_rpt"/>
</dbReference>
<dbReference type="InterPro" id="IPR015943">
    <property type="entry name" value="WD40/YVTN_repeat-like_dom_sf"/>
</dbReference>
<dbReference type="SUPFAM" id="SSF82171">
    <property type="entry name" value="DPP6 N-terminal domain-like"/>
    <property type="match status" value="1"/>
</dbReference>
<keyword evidence="8" id="KW-0206">Cytoskeleton</keyword>
<sequence length="1355" mass="153367">MANEKVLFRHDDVHGSGDIYFIWQTGNGQLLATTGVDQTVAIFNRQGQIVERIVLPGFCSGFAWESEGDLLAITTSNTSQVIIWDANTHKRQQIDTGLRDPPSCLIWAKTQPLLAVATSRGNLALYNHETTKRIPVLGKHNKKIICGAWSNENLLALGSEDKTFSISNEEGDSLRIVHVRDVPSDMFFAEMRTDDHVGGETTVSMILGKRTLYLYYLPEPDSPIELGFQQKYGQLLQHKWFKDGLIMLGFSLGYVVVISTHPKEVGQELWQVRNHRDSLVSIAVTKELELISSCGDNNIKIHSMDNWQETNKILTLEDQAALKAIAWSSDGQLLAATTQQGSICVFVTKLHSLYAVSPPRIALLSNLTEVSIYHYSTDKIKLLPHVVNLEIEPSFLAIGPYHLLCGMNNHVWFYDLGRSLLDIPMAMGDREYMTEIKEATLNAEYCAVLCGGQIMLHPIETSNPATQDHEPRIFPDELFGMQENVITCMTMTNDFLCFATDLGIIVHFSLEQWAPVIQYRYEMGIKQIFSDLDSARLVILNDQNQGFVYIPTTEEVLKIPELPKSCTGILWDYTHPSTFVAYDSKSCVTYVYIRHSIKGKYIQKVGNTKLLTEQLPLMCYDGVIINSSGGRISSITLETHKNDPSNTSEEQLEMTLALRRMNECWELCKEIDSEEYWRKVGTNALNDVDIQFAIKVFRHIKDAAMVLALEELQYVEDLNLLSGYCALLLGEIEIAKTLFASSNNAKEALELCRDLLNYEQALALANNLAPDEVPFIAREYAQQLEYTGNYQEALLNYEKAMRFEPNSDDHENQIHHHFNTCKAGIARTSIKAGDYRKGMQLAIEINDPELLKDCGEALVGTAHIFEAAQLMEKAKNWDRACQLYIQLKQWNRVDDILPNVTSMKLHAIYAKAKESEGRYKEAINSYTIANDMDSVVRILIEHMNDPHSASEIVLSSRSVEGSKMLARFFQNIGDYDSAIQFLVLCGCTTDAFQIAQKYNKMRHYGEVLEQTDNVKSSDFLTLAKYFETEKYTILTGKYYFLGKEYSKALKHLLKASSFNNEENTALSLAIDCVASSNDDKLANQLIEYLLGESDGVPKDPKLLFRLYMARRQYKEAAKAAVIIANQEQISGNYKTSHDLLFSMYQELKRNNLTIATDMRYALNLLHRYTLVRIHVKRGDHALAARLLVQIASNISQFPSHIIPILTSAVIECQRAGLKKYAFEYAVTLMRPEHRSQIDPKYIKKIETIVRRAPKGIKEQEDDTETETSPCPKCSAKLQDMEVNCHQCKSTIPICIASGRHITRDNMVACPECDFLAFKDEMVKILEVTNVCPMCAESVDSNRLIEIEDVSPYLQH</sequence>
<accession>A0A336MAK1</accession>
<dbReference type="PROSITE" id="PS50005">
    <property type="entry name" value="TPR"/>
    <property type="match status" value="1"/>
</dbReference>
<dbReference type="GO" id="GO:0035721">
    <property type="term" value="P:intraciliary retrograde transport"/>
    <property type="evidence" value="ECO:0007669"/>
    <property type="project" value="InterPro"/>
</dbReference>
<dbReference type="SUPFAM" id="SSF48452">
    <property type="entry name" value="TPR-like"/>
    <property type="match status" value="1"/>
</dbReference>
<keyword evidence="5" id="KW-0970">Cilium biogenesis/degradation</keyword>
<name>A0A336MAK1_CULSO</name>
<keyword evidence="6 10" id="KW-0802">TPR repeat</keyword>
<dbReference type="GO" id="GO:0005929">
    <property type="term" value="C:cilium"/>
    <property type="evidence" value="ECO:0007669"/>
    <property type="project" value="TreeGrafter"/>
</dbReference>
<reference evidence="15" key="1">
    <citation type="submission" date="2018-07" db="EMBL/GenBank/DDBJ databases">
        <authorList>
            <person name="Quirk P.G."/>
            <person name="Krulwich T.A."/>
        </authorList>
    </citation>
    <scope>NUCLEOTIDE SEQUENCE</scope>
</reference>
<dbReference type="Pfam" id="PF24762">
    <property type="entry name" value="TPR_IF140-IFT172"/>
    <property type="match status" value="1"/>
</dbReference>
<evidence type="ECO:0000259" key="14">
    <source>
        <dbReference type="Pfam" id="PF24762"/>
    </source>
</evidence>
<comment type="subcellular location">
    <subcellularLocation>
        <location evidence="1">Cytoplasm</location>
        <location evidence="1">Cytoskeleton</location>
        <location evidence="1">Cilium basal body</location>
    </subcellularLocation>
</comment>
<keyword evidence="4" id="KW-0677">Repeat</keyword>
<dbReference type="Pfam" id="PF23389">
    <property type="entry name" value="Beta-prop_WDR19_1st"/>
    <property type="match status" value="1"/>
</dbReference>
<dbReference type="EMBL" id="UFQT01000794">
    <property type="protein sequence ID" value="SSX27286.1"/>
    <property type="molecule type" value="Genomic_DNA"/>
</dbReference>
<evidence type="ECO:0000256" key="7">
    <source>
        <dbReference type="ARBA" id="ARBA00023069"/>
    </source>
</evidence>
<dbReference type="InterPro" id="IPR040379">
    <property type="entry name" value="WDR19/dyf-2"/>
</dbReference>